<evidence type="ECO:0000256" key="3">
    <source>
        <dbReference type="ARBA" id="ARBA00022763"/>
    </source>
</evidence>
<name>D9Q1W4_ACIS3</name>
<dbReference type="KEGG" id="asc:ASAC_0896"/>
<reference evidence="11 12" key="1">
    <citation type="journal article" date="2010" name="Appl. Environ. Microbiol.">
        <title>The genome sequence of the crenarchaeon Acidilobus saccharovorans supports a new order, Acidilobales, and suggests an important ecological role in terrestrial acidic hot springs.</title>
        <authorList>
            <person name="Mardanov A.V."/>
            <person name="Svetlitchnyi V.A."/>
            <person name="Beletsky A.V."/>
            <person name="Prokofeva M.I."/>
            <person name="Bonch-Osmolovskaya E.A."/>
            <person name="Ravin N.V."/>
            <person name="Skryabin K.G."/>
        </authorList>
    </citation>
    <scope>NUCLEOTIDE SEQUENCE [LARGE SCALE GENOMIC DNA]</scope>
    <source>
        <strain evidence="12">DSM 16705 / JCM 18335 / VKM B-2471 / 345-15</strain>
    </source>
</reference>
<dbReference type="GO" id="GO:0004844">
    <property type="term" value="F:uracil DNA N-glycosylase activity"/>
    <property type="evidence" value="ECO:0007669"/>
    <property type="project" value="InterPro"/>
</dbReference>
<dbReference type="EMBL" id="CP001742">
    <property type="protein sequence ID" value="ADL19302.1"/>
    <property type="molecule type" value="Genomic_DNA"/>
</dbReference>
<keyword evidence="6" id="KW-0411">Iron-sulfur</keyword>
<evidence type="ECO:0000256" key="5">
    <source>
        <dbReference type="ARBA" id="ARBA00023004"/>
    </source>
</evidence>
<evidence type="ECO:0000313" key="11">
    <source>
        <dbReference type="EMBL" id="ADL19302.1"/>
    </source>
</evidence>
<comment type="similarity">
    <text evidence="8">Belongs to the uracil-DNA glycosylase (UDG) superfamily. Type 5 (UDGb) family.</text>
</comment>
<evidence type="ECO:0000256" key="4">
    <source>
        <dbReference type="ARBA" id="ARBA00022801"/>
    </source>
</evidence>
<evidence type="ECO:0000256" key="6">
    <source>
        <dbReference type="ARBA" id="ARBA00023014"/>
    </source>
</evidence>
<dbReference type="AlphaFoldDB" id="D9Q1W4"/>
<dbReference type="InParanoid" id="D9Q1W4"/>
<dbReference type="GO" id="GO:0006284">
    <property type="term" value="P:base-excision repair"/>
    <property type="evidence" value="ECO:0007669"/>
    <property type="project" value="InterPro"/>
</dbReference>
<dbReference type="Proteomes" id="UP000000346">
    <property type="component" value="Chromosome"/>
</dbReference>
<evidence type="ECO:0000256" key="1">
    <source>
        <dbReference type="ARBA" id="ARBA00022485"/>
    </source>
</evidence>
<dbReference type="InterPro" id="IPR051536">
    <property type="entry name" value="UDG_Type-4/5"/>
</dbReference>
<dbReference type="HOGENOM" id="CLU_083279_0_0_2"/>
<dbReference type="SUPFAM" id="SSF52141">
    <property type="entry name" value="Uracil-DNA glycosylase-like"/>
    <property type="match status" value="1"/>
</dbReference>
<dbReference type="OrthoDB" id="8612at2157"/>
<keyword evidence="7" id="KW-0234">DNA repair</keyword>
<dbReference type="InterPro" id="IPR044147">
    <property type="entry name" value="UdgB-like"/>
</dbReference>
<evidence type="ECO:0000313" key="12">
    <source>
        <dbReference type="Proteomes" id="UP000000346"/>
    </source>
</evidence>
<evidence type="ECO:0000256" key="7">
    <source>
        <dbReference type="ARBA" id="ARBA00023204"/>
    </source>
</evidence>
<dbReference type="CDD" id="cd10031">
    <property type="entry name" value="UDG-F5_TTUDGB_like"/>
    <property type="match status" value="1"/>
</dbReference>
<keyword evidence="1" id="KW-0004">4Fe-4S</keyword>
<sequence length="244" mass="27504">MAREPSRGSGLQGLEERLRRLRELQDAILSCNRCPRLRRFDVEVGLNPPRRFRGQAYWSRPVPSLGDPLAPIVVVGMAPAPHGGNRTGRMFTGDQSGNNFFRALYEACLANKPTSVSRDDGLQVYHVYITASLHCAPPDNKPLREEIGNCFPYLKEELSLLPNARVFVALGRLAFDQLCKVFNVRFEFKHGAEYRLPDGRWLIASYHPSPRNVNTGTLTIEDLRNIFERAKQLAGIGDKCERPS</sequence>
<keyword evidence="5" id="KW-0408">Iron</keyword>
<dbReference type="SMART" id="SM00986">
    <property type="entry name" value="UDG"/>
    <property type="match status" value="1"/>
</dbReference>
<evidence type="ECO:0000256" key="2">
    <source>
        <dbReference type="ARBA" id="ARBA00022723"/>
    </source>
</evidence>
<dbReference type="GO" id="GO:0046872">
    <property type="term" value="F:metal ion binding"/>
    <property type="evidence" value="ECO:0007669"/>
    <property type="project" value="UniProtKB-KW"/>
</dbReference>
<dbReference type="PANTHER" id="PTHR33693:SF3">
    <property type="entry name" value="TYPE-5 URACIL-DNA GLYCOSYLASE"/>
    <property type="match status" value="1"/>
</dbReference>
<evidence type="ECO:0000256" key="9">
    <source>
        <dbReference type="ARBA" id="ARBA00023887"/>
    </source>
</evidence>
<evidence type="ECO:0000256" key="8">
    <source>
        <dbReference type="ARBA" id="ARBA00023779"/>
    </source>
</evidence>
<dbReference type="GO" id="GO:0051539">
    <property type="term" value="F:4 iron, 4 sulfur cluster binding"/>
    <property type="evidence" value="ECO:0007669"/>
    <property type="project" value="UniProtKB-KW"/>
</dbReference>
<dbReference type="PANTHER" id="PTHR33693">
    <property type="entry name" value="TYPE-5 URACIL-DNA GLYCOSYLASE"/>
    <property type="match status" value="1"/>
</dbReference>
<feature type="domain" description="Uracil-DNA glycosylase-like" evidence="10">
    <location>
        <begin position="63"/>
        <end position="227"/>
    </location>
</feature>
<keyword evidence="12" id="KW-1185">Reference proteome</keyword>
<dbReference type="InterPro" id="IPR036895">
    <property type="entry name" value="Uracil-DNA_glycosylase-like_sf"/>
</dbReference>
<keyword evidence="3" id="KW-0227">DNA damage</keyword>
<gene>
    <name evidence="11" type="ordered locus">ASAC_0896</name>
</gene>
<keyword evidence="4" id="KW-0378">Hydrolase</keyword>
<dbReference type="GO" id="GO:0033958">
    <property type="term" value="F:DNA-deoxyinosine glycosylase activity"/>
    <property type="evidence" value="ECO:0007669"/>
    <property type="project" value="InterPro"/>
</dbReference>
<organism evidence="11 12">
    <name type="scientific">Acidilobus saccharovorans (strain DSM 16705 / JCM 18335 / VKM B-2471 / 345-15)</name>
    <dbReference type="NCBI Taxonomy" id="666510"/>
    <lineage>
        <taxon>Archaea</taxon>
        <taxon>Thermoproteota</taxon>
        <taxon>Thermoprotei</taxon>
        <taxon>Acidilobales</taxon>
        <taxon>Acidilobaceae</taxon>
        <taxon>Acidilobus</taxon>
    </lineage>
</organism>
<protein>
    <recommendedName>
        <fullName evidence="9">Type-5 uracil-DNA glycosylase</fullName>
    </recommendedName>
</protein>
<dbReference type="STRING" id="666510.ASAC_0896"/>
<dbReference type="SMART" id="SM00987">
    <property type="entry name" value="UreE_C"/>
    <property type="match status" value="1"/>
</dbReference>
<evidence type="ECO:0000259" key="10">
    <source>
        <dbReference type="SMART" id="SM00986"/>
    </source>
</evidence>
<proteinExistence type="inferred from homology"/>
<accession>D9Q1W4</accession>
<dbReference type="eggNOG" id="arCOG00905">
    <property type="taxonomic scope" value="Archaea"/>
</dbReference>
<dbReference type="Gene3D" id="3.40.470.10">
    <property type="entry name" value="Uracil-DNA glycosylase-like domain"/>
    <property type="match status" value="1"/>
</dbReference>
<dbReference type="InterPro" id="IPR005122">
    <property type="entry name" value="Uracil-DNA_glycosylase-like"/>
</dbReference>
<keyword evidence="2" id="KW-0479">Metal-binding</keyword>
<dbReference type="Pfam" id="PF03167">
    <property type="entry name" value="UDG"/>
    <property type="match status" value="1"/>
</dbReference>